<gene>
    <name evidence="2" type="ORF">WJ0W_005309</name>
</gene>
<comment type="caution">
    <text evidence="2">The sequence shown here is derived from an EMBL/GenBank/DDBJ whole genome shotgun (WGS) entry which is preliminary data.</text>
</comment>
<feature type="non-terminal residue" evidence="2">
    <location>
        <position position="175"/>
    </location>
</feature>
<keyword evidence="3" id="KW-1185">Reference proteome</keyword>
<proteinExistence type="predicted"/>
<organism evidence="2 3">
    <name type="scientific">Paenibacillus melissococcoides</name>
    <dbReference type="NCBI Taxonomy" id="2912268"/>
    <lineage>
        <taxon>Bacteria</taxon>
        <taxon>Bacillati</taxon>
        <taxon>Bacillota</taxon>
        <taxon>Bacilli</taxon>
        <taxon>Bacillales</taxon>
        <taxon>Paenibacillaceae</taxon>
        <taxon>Paenibacillus</taxon>
    </lineage>
</organism>
<dbReference type="EMBL" id="CALYLO010000009">
    <property type="protein sequence ID" value="CAH8248054.1"/>
    <property type="molecule type" value="Genomic_DNA"/>
</dbReference>
<accession>A0ABM9G802</accession>
<sequence length="175" mass="20517">MINLDEYLRQLEDEADKEELLSLEYQKQLFENYVMRNEQHREYRETLLREYQSGAELTGPDGLRKKLGAIDLGYFGRAYLPHYFVRESPQFHEELDSIWTQGVMKGLNPLPDGKKISRAKGCRRATAASRGMRSRQTSPLRTLCTRWYEYKHYPIILSDSSDQAEGFLTDIKTEL</sequence>
<feature type="coiled-coil region" evidence="1">
    <location>
        <begin position="1"/>
        <end position="28"/>
    </location>
</feature>
<evidence type="ECO:0000313" key="2">
    <source>
        <dbReference type="EMBL" id="CAH8248054.1"/>
    </source>
</evidence>
<reference evidence="2" key="1">
    <citation type="submission" date="2022-06" db="EMBL/GenBank/DDBJ databases">
        <authorList>
            <person name="Dietemann V."/>
            <person name="Ory F."/>
            <person name="Dainat B."/>
            <person name="Oberhansli S."/>
        </authorList>
    </citation>
    <scope>NUCLEOTIDE SEQUENCE</scope>
    <source>
        <strain evidence="2">Ena-SAMPLE-TAB-26-04-2022-14:26:32:270-5432</strain>
    </source>
</reference>
<evidence type="ECO:0000256" key="1">
    <source>
        <dbReference type="SAM" id="Coils"/>
    </source>
</evidence>
<name>A0ABM9G802_9BACL</name>
<evidence type="ECO:0000313" key="3">
    <source>
        <dbReference type="Proteomes" id="UP001154322"/>
    </source>
</evidence>
<protein>
    <submittedName>
        <fullName evidence="2">Uncharacterized protein</fullName>
    </submittedName>
</protein>
<keyword evidence="1" id="KW-0175">Coiled coil</keyword>
<dbReference type="Proteomes" id="UP001154322">
    <property type="component" value="Unassembled WGS sequence"/>
</dbReference>